<dbReference type="Proteomes" id="UP000887565">
    <property type="component" value="Unplaced"/>
</dbReference>
<protein>
    <submittedName>
        <fullName evidence="3">Uncharacterized protein</fullName>
    </submittedName>
</protein>
<feature type="binding site" evidence="1">
    <location>
        <position position="269"/>
    </location>
    <ligand>
        <name>Zn(2+)</name>
        <dbReference type="ChEBI" id="CHEBI:29105"/>
    </ligand>
</feature>
<feature type="binding site" evidence="1">
    <location>
        <position position="274"/>
    </location>
    <ligand>
        <name>Zn(2+)</name>
        <dbReference type="ChEBI" id="CHEBI:29105"/>
    </ligand>
</feature>
<keyword evidence="1" id="KW-0479">Metal-binding</keyword>
<feature type="binding site" evidence="1">
    <location>
        <position position="189"/>
    </location>
    <ligand>
        <name>Zn(2+)</name>
        <dbReference type="ChEBI" id="CHEBI:29105"/>
    </ligand>
</feature>
<reference evidence="3" key="1">
    <citation type="submission" date="2022-11" db="UniProtKB">
        <authorList>
            <consortium name="WormBaseParasite"/>
        </authorList>
    </citation>
    <scope>IDENTIFICATION</scope>
</reference>
<dbReference type="Pfam" id="PF03637">
    <property type="entry name" value="Mob1_phocein"/>
    <property type="match status" value="1"/>
</dbReference>
<dbReference type="InterPro" id="IPR036703">
    <property type="entry name" value="MOB_kinase_act_sf"/>
</dbReference>
<name>A0A915K467_ROMCU</name>
<keyword evidence="1" id="KW-0862">Zinc</keyword>
<dbReference type="PANTHER" id="PTHR22599">
    <property type="entry name" value="MPS ONE BINDER KINASE ACTIVATOR-LIKE MOB"/>
    <property type="match status" value="1"/>
</dbReference>
<evidence type="ECO:0000256" key="1">
    <source>
        <dbReference type="PIRSR" id="PIRSR605301-1"/>
    </source>
</evidence>
<dbReference type="SMART" id="SM01388">
    <property type="entry name" value="Mob1_phocein"/>
    <property type="match status" value="1"/>
</dbReference>
<sequence length="331" mass="37963">MTFVLLKLKNAFLEWAHYLLTLCRFFKRSRKKNLEQENLVDVNNLRSVVSYQKTVTSINNGLNNVGKEDKNINTQSDTLENDHIRIGFKNGPDINTFSNNNKLMKKCVPKMGMKSNKLRDSSTIDHQRLQNSANNGSGAAYISEILINCDIEKIVRAPSHVDQKEWIASHLLAFFHHVNALYGSISEFCCPENCPIMNGNNNQQILWIDDRGRKFKYSAQQYIDCVMSFINKLIDSEETFPTKFGLTFPQQFDQTVKKIFGLLHNVLNHMNYRHLSNFELIGLGTQIRALNRHFGSFAITYGFIDDQFLVKNLTVHCRASVDQTIAQTGET</sequence>
<proteinExistence type="predicted"/>
<dbReference type="InterPro" id="IPR005301">
    <property type="entry name" value="MOB_kinase_act_fam"/>
</dbReference>
<dbReference type="WBParaSite" id="nRc.2.0.1.t32640-RA">
    <property type="protein sequence ID" value="nRc.2.0.1.t32640-RA"/>
    <property type="gene ID" value="nRc.2.0.1.g32640"/>
</dbReference>
<accession>A0A915K467</accession>
<dbReference type="AlphaFoldDB" id="A0A915K467"/>
<keyword evidence="2" id="KW-1185">Reference proteome</keyword>
<evidence type="ECO:0000313" key="3">
    <source>
        <dbReference type="WBParaSite" id="nRc.2.0.1.t32640-RA"/>
    </source>
</evidence>
<evidence type="ECO:0000313" key="2">
    <source>
        <dbReference type="Proteomes" id="UP000887565"/>
    </source>
</evidence>
<organism evidence="2 3">
    <name type="scientific">Romanomermis culicivorax</name>
    <name type="common">Nematode worm</name>
    <dbReference type="NCBI Taxonomy" id="13658"/>
    <lineage>
        <taxon>Eukaryota</taxon>
        <taxon>Metazoa</taxon>
        <taxon>Ecdysozoa</taxon>
        <taxon>Nematoda</taxon>
        <taxon>Enoplea</taxon>
        <taxon>Dorylaimia</taxon>
        <taxon>Mermithida</taxon>
        <taxon>Mermithoidea</taxon>
        <taxon>Mermithidae</taxon>
        <taxon>Romanomermis</taxon>
    </lineage>
</organism>
<dbReference type="SUPFAM" id="SSF101152">
    <property type="entry name" value="Mob1/phocein"/>
    <property type="match status" value="1"/>
</dbReference>
<dbReference type="Gene3D" id="1.20.140.30">
    <property type="entry name" value="MOB kinase activator"/>
    <property type="match status" value="1"/>
</dbReference>
<feature type="binding site" evidence="1">
    <location>
        <position position="194"/>
    </location>
    <ligand>
        <name>Zn(2+)</name>
        <dbReference type="ChEBI" id="CHEBI:29105"/>
    </ligand>
</feature>